<dbReference type="RefSeq" id="XP_033673708.1">
    <property type="nucleotide sequence ID" value="XM_033811215.1"/>
</dbReference>
<name>A0A6A6D3V4_ZASCE</name>
<gene>
    <name evidence="2" type="ORF">M409DRAFT_49345</name>
</gene>
<dbReference type="OrthoDB" id="529205at2759"/>
<accession>A0A6A6D3V4</accession>
<evidence type="ECO:0000256" key="1">
    <source>
        <dbReference type="SAM" id="MobiDB-lite"/>
    </source>
</evidence>
<dbReference type="Proteomes" id="UP000799537">
    <property type="component" value="Unassembled WGS sequence"/>
</dbReference>
<organism evidence="2 3">
    <name type="scientific">Zasmidium cellare ATCC 36951</name>
    <dbReference type="NCBI Taxonomy" id="1080233"/>
    <lineage>
        <taxon>Eukaryota</taxon>
        <taxon>Fungi</taxon>
        <taxon>Dikarya</taxon>
        <taxon>Ascomycota</taxon>
        <taxon>Pezizomycotina</taxon>
        <taxon>Dothideomycetes</taxon>
        <taxon>Dothideomycetidae</taxon>
        <taxon>Mycosphaerellales</taxon>
        <taxon>Mycosphaerellaceae</taxon>
        <taxon>Zasmidium</taxon>
    </lineage>
</organism>
<feature type="compositionally biased region" description="Basic and acidic residues" evidence="1">
    <location>
        <begin position="73"/>
        <end position="105"/>
    </location>
</feature>
<reference evidence="2" key="1">
    <citation type="journal article" date="2020" name="Stud. Mycol.">
        <title>101 Dothideomycetes genomes: a test case for predicting lifestyles and emergence of pathogens.</title>
        <authorList>
            <person name="Haridas S."/>
            <person name="Albert R."/>
            <person name="Binder M."/>
            <person name="Bloem J."/>
            <person name="Labutti K."/>
            <person name="Salamov A."/>
            <person name="Andreopoulos B."/>
            <person name="Baker S."/>
            <person name="Barry K."/>
            <person name="Bills G."/>
            <person name="Bluhm B."/>
            <person name="Cannon C."/>
            <person name="Castanera R."/>
            <person name="Culley D."/>
            <person name="Daum C."/>
            <person name="Ezra D."/>
            <person name="Gonzalez J."/>
            <person name="Henrissat B."/>
            <person name="Kuo A."/>
            <person name="Liang C."/>
            <person name="Lipzen A."/>
            <person name="Lutzoni F."/>
            <person name="Magnuson J."/>
            <person name="Mondo S."/>
            <person name="Nolan M."/>
            <person name="Ohm R."/>
            <person name="Pangilinan J."/>
            <person name="Park H.-J."/>
            <person name="Ramirez L."/>
            <person name="Alfaro M."/>
            <person name="Sun H."/>
            <person name="Tritt A."/>
            <person name="Yoshinaga Y."/>
            <person name="Zwiers L.-H."/>
            <person name="Turgeon B."/>
            <person name="Goodwin S."/>
            <person name="Spatafora J."/>
            <person name="Crous P."/>
            <person name="Grigoriev I."/>
        </authorList>
    </citation>
    <scope>NUCLEOTIDE SEQUENCE</scope>
    <source>
        <strain evidence="2">ATCC 36951</strain>
    </source>
</reference>
<sequence length="105" mass="12202">MFQPILRVASRQPSRLIRFPLPATRPLSSTRQLRLKEDKNQSPEQIEQAKQEQLKSGKKKEELESQSESVVGADREEVKDHDQHIEQLQKEAAKQHQREHPEGKS</sequence>
<keyword evidence="3" id="KW-1185">Reference proteome</keyword>
<dbReference type="GeneID" id="54564487"/>
<feature type="compositionally biased region" description="Basic and acidic residues" evidence="1">
    <location>
        <begin position="34"/>
        <end position="63"/>
    </location>
</feature>
<proteinExistence type="predicted"/>
<protein>
    <submittedName>
        <fullName evidence="2">Uncharacterized protein</fullName>
    </submittedName>
</protein>
<dbReference type="AlphaFoldDB" id="A0A6A6D3V4"/>
<evidence type="ECO:0000313" key="3">
    <source>
        <dbReference type="Proteomes" id="UP000799537"/>
    </source>
</evidence>
<evidence type="ECO:0000313" key="2">
    <source>
        <dbReference type="EMBL" id="KAF2172819.1"/>
    </source>
</evidence>
<feature type="region of interest" description="Disordered" evidence="1">
    <location>
        <begin position="17"/>
        <end position="105"/>
    </location>
</feature>
<dbReference type="EMBL" id="ML993580">
    <property type="protein sequence ID" value="KAF2172819.1"/>
    <property type="molecule type" value="Genomic_DNA"/>
</dbReference>